<accession>A0A6L7EVC3</accession>
<comment type="caution">
    <text evidence="2">The sequence shown here is derived from an EMBL/GenBank/DDBJ whole genome shotgun (WGS) entry which is preliminary data.</text>
</comment>
<gene>
    <name evidence="2" type="ORF">GRQ65_00155</name>
</gene>
<keyword evidence="2" id="KW-0966">Cell projection</keyword>
<evidence type="ECO:0000256" key="1">
    <source>
        <dbReference type="SAM" id="MobiDB-lite"/>
    </source>
</evidence>
<keyword evidence="2" id="KW-0282">Flagellum</keyword>
<feature type="region of interest" description="Disordered" evidence="1">
    <location>
        <begin position="65"/>
        <end position="98"/>
    </location>
</feature>
<reference evidence="2 3" key="1">
    <citation type="submission" date="2019-12" db="EMBL/GenBank/DDBJ databases">
        <authorList>
            <person name="Kun Z."/>
        </authorList>
    </citation>
    <scope>NUCLEOTIDE SEQUENCE [LARGE SCALE GENOMIC DNA]</scope>
    <source>
        <strain evidence="2 3">YIM 123512</strain>
    </source>
</reference>
<keyword evidence="3" id="KW-1185">Reference proteome</keyword>
<name>A0A6L7EVC3_9ACTN</name>
<proteinExistence type="predicted"/>
<dbReference type="EMBL" id="WUEK01000001">
    <property type="protein sequence ID" value="MXG87959.1"/>
    <property type="molecule type" value="Genomic_DNA"/>
</dbReference>
<evidence type="ECO:0000313" key="3">
    <source>
        <dbReference type="Proteomes" id="UP000473325"/>
    </source>
</evidence>
<dbReference type="RefSeq" id="WP_160873967.1">
    <property type="nucleotide sequence ID" value="NZ_WUEK01000001.1"/>
</dbReference>
<dbReference type="PANTHER" id="PTHR39185:SF1">
    <property type="entry name" value="SWARMING MOTILITY PROTEIN SWRD"/>
    <property type="match status" value="1"/>
</dbReference>
<dbReference type="InterPro" id="IPR009384">
    <property type="entry name" value="SwrD-like"/>
</dbReference>
<dbReference type="PANTHER" id="PTHR39185">
    <property type="entry name" value="SWARMING MOTILITY PROTEIN SWRD"/>
    <property type="match status" value="1"/>
</dbReference>
<protein>
    <submittedName>
        <fullName evidence="2">Flagellar protein FlbD</fullName>
    </submittedName>
</protein>
<dbReference type="Proteomes" id="UP000473325">
    <property type="component" value="Unassembled WGS sequence"/>
</dbReference>
<dbReference type="Pfam" id="PF06289">
    <property type="entry name" value="FlbD"/>
    <property type="match status" value="1"/>
</dbReference>
<evidence type="ECO:0000313" key="2">
    <source>
        <dbReference type="EMBL" id="MXG87959.1"/>
    </source>
</evidence>
<sequence>MIRLTRLSGDEFVVNSDLIERIDQTPDSVVTLVDGTKYVVVEDIDTVVRAIRHHRAEIIAMSEQLRVSSHDRQPPPPPLASVTDLPAHAAYADQGGER</sequence>
<keyword evidence="2" id="KW-0969">Cilium</keyword>
<organism evidence="2 3">
    <name type="scientific">Nocardioides flavescens</name>
    <dbReference type="NCBI Taxonomy" id="2691959"/>
    <lineage>
        <taxon>Bacteria</taxon>
        <taxon>Bacillati</taxon>
        <taxon>Actinomycetota</taxon>
        <taxon>Actinomycetes</taxon>
        <taxon>Propionibacteriales</taxon>
        <taxon>Nocardioidaceae</taxon>
        <taxon>Nocardioides</taxon>
    </lineage>
</organism>
<dbReference type="AlphaFoldDB" id="A0A6L7EVC3"/>